<dbReference type="EMBL" id="BKAW01000027">
    <property type="protein sequence ID" value="GEQ04117.1"/>
    <property type="molecule type" value="Genomic_DNA"/>
</dbReference>
<accession>A0AB34AR83</accession>
<gene>
    <name evidence="3" type="ORF">SCO02_25580</name>
</gene>
<protein>
    <submittedName>
        <fullName evidence="3">General stress protein</fullName>
    </submittedName>
</protein>
<sequence>MKPTVKKYENDKELETDINALKEHGIGIKDIYVLSHDPDRTSRIVKNTEVIGVDYNQSETKQSYDKQGDELRAKLKSLNIPENEASDYEEEMNEGKIFLIVTDERVKGEL</sequence>
<evidence type="ECO:0000313" key="3">
    <source>
        <dbReference type="EMBL" id="GEQ04117.1"/>
    </source>
</evidence>
<evidence type="ECO:0000313" key="4">
    <source>
        <dbReference type="Proteomes" id="UP000321839"/>
    </source>
</evidence>
<dbReference type="AlphaFoldDB" id="A0AB34AR83"/>
<keyword evidence="4" id="KW-1185">Reference proteome</keyword>
<comment type="similarity">
    <text evidence="1">Belongs to the UPF0355 family.</text>
</comment>
<feature type="domain" description="General stress protein 17M-like" evidence="2">
    <location>
        <begin position="3"/>
        <end position="95"/>
    </location>
</feature>
<comment type="caution">
    <text evidence="3">The sequence shown here is derived from an EMBL/GenBank/DDBJ whole genome shotgun (WGS) entry which is preliminary data.</text>
</comment>
<proteinExistence type="inferred from homology"/>
<dbReference type="Pfam" id="PF11181">
    <property type="entry name" value="YflT"/>
    <property type="match status" value="1"/>
</dbReference>
<name>A0AB34AR83_STAUR</name>
<dbReference type="Proteomes" id="UP000321839">
    <property type="component" value="Unassembled WGS sequence"/>
</dbReference>
<dbReference type="RefSeq" id="WP_040030502.1">
    <property type="nucleotide sequence ID" value="NZ_BKAW01000027.1"/>
</dbReference>
<organism evidence="3 4">
    <name type="scientific">Staphylococcus ureilyticus</name>
    <name type="common">Staphylococcus cohnii subsp. urealyticus</name>
    <dbReference type="NCBI Taxonomy" id="94138"/>
    <lineage>
        <taxon>Bacteria</taxon>
        <taxon>Bacillati</taxon>
        <taxon>Bacillota</taxon>
        <taxon>Bacilli</taxon>
        <taxon>Bacillales</taxon>
        <taxon>Staphylococcaceae</taxon>
        <taxon>Staphylococcus</taxon>
        <taxon>Staphylococcus cohnii species complex</taxon>
    </lineage>
</organism>
<reference evidence="3 4" key="1">
    <citation type="submission" date="2019-07" db="EMBL/GenBank/DDBJ databases">
        <title>Whole genome shotgun sequence of Staphylococcus cohnii subsp. urealyticus NBRC 109766.</title>
        <authorList>
            <person name="Hosoyama A."/>
            <person name="Uohara A."/>
            <person name="Ohji S."/>
            <person name="Ichikawa N."/>
        </authorList>
    </citation>
    <scope>NUCLEOTIDE SEQUENCE [LARGE SCALE GENOMIC DNA]</scope>
    <source>
        <strain evidence="3 4">NBRC 109766</strain>
    </source>
</reference>
<evidence type="ECO:0000259" key="2">
    <source>
        <dbReference type="Pfam" id="PF11181"/>
    </source>
</evidence>
<evidence type="ECO:0000256" key="1">
    <source>
        <dbReference type="ARBA" id="ARBA00008128"/>
    </source>
</evidence>
<dbReference type="InterPro" id="IPR025889">
    <property type="entry name" value="GSP17M-like_dom"/>
</dbReference>